<gene>
    <name evidence="2" type="ORF">ILUMI_04324</name>
</gene>
<dbReference type="Proteomes" id="UP000801492">
    <property type="component" value="Unassembled WGS sequence"/>
</dbReference>
<dbReference type="AlphaFoldDB" id="A0A8K0D9C5"/>
<evidence type="ECO:0000256" key="1">
    <source>
        <dbReference type="SAM" id="MobiDB-lite"/>
    </source>
</evidence>
<organism evidence="2 3">
    <name type="scientific">Ignelater luminosus</name>
    <name type="common">Cucubano</name>
    <name type="synonym">Pyrophorus luminosus</name>
    <dbReference type="NCBI Taxonomy" id="2038154"/>
    <lineage>
        <taxon>Eukaryota</taxon>
        <taxon>Metazoa</taxon>
        <taxon>Ecdysozoa</taxon>
        <taxon>Arthropoda</taxon>
        <taxon>Hexapoda</taxon>
        <taxon>Insecta</taxon>
        <taxon>Pterygota</taxon>
        <taxon>Neoptera</taxon>
        <taxon>Endopterygota</taxon>
        <taxon>Coleoptera</taxon>
        <taxon>Polyphaga</taxon>
        <taxon>Elateriformia</taxon>
        <taxon>Elateroidea</taxon>
        <taxon>Elateridae</taxon>
        <taxon>Agrypninae</taxon>
        <taxon>Pyrophorini</taxon>
        <taxon>Ignelater</taxon>
    </lineage>
</organism>
<proteinExistence type="predicted"/>
<feature type="region of interest" description="Disordered" evidence="1">
    <location>
        <begin position="28"/>
        <end position="69"/>
    </location>
</feature>
<comment type="caution">
    <text evidence="2">The sequence shown here is derived from an EMBL/GenBank/DDBJ whole genome shotgun (WGS) entry which is preliminary data.</text>
</comment>
<evidence type="ECO:0000313" key="3">
    <source>
        <dbReference type="Proteomes" id="UP000801492"/>
    </source>
</evidence>
<accession>A0A8K0D9C5</accession>
<dbReference type="EMBL" id="VTPC01001467">
    <property type="protein sequence ID" value="KAF2901868.1"/>
    <property type="molecule type" value="Genomic_DNA"/>
</dbReference>
<name>A0A8K0D9C5_IGNLU</name>
<reference evidence="2" key="1">
    <citation type="submission" date="2019-08" db="EMBL/GenBank/DDBJ databases">
        <title>The genome of the North American firefly Photinus pyralis.</title>
        <authorList>
            <consortium name="Photinus pyralis genome working group"/>
            <person name="Fallon T.R."/>
            <person name="Sander Lower S.E."/>
            <person name="Weng J.-K."/>
        </authorList>
    </citation>
    <scope>NUCLEOTIDE SEQUENCE</scope>
    <source>
        <strain evidence="2">TRF0915ILg1</strain>
        <tissue evidence="2">Whole body</tissue>
    </source>
</reference>
<evidence type="ECO:0000313" key="2">
    <source>
        <dbReference type="EMBL" id="KAF2901868.1"/>
    </source>
</evidence>
<feature type="non-terminal residue" evidence="2">
    <location>
        <position position="114"/>
    </location>
</feature>
<protein>
    <submittedName>
        <fullName evidence="2">Uncharacterized protein</fullName>
    </submittedName>
</protein>
<keyword evidence="3" id="KW-1185">Reference proteome</keyword>
<sequence length="114" mass="12256">MQTTSAKTIDHGVKLECMMAGGRTIRSLGPAASPLSYQSPTPVDPGRRPGQRYLNPSATPTTTNSMSEEEVFPKRWLPLPVESEDPATPPLCAEALHLYVGSVAPPKDPSQPCR</sequence>
<feature type="compositionally biased region" description="Polar residues" evidence="1">
    <location>
        <begin position="54"/>
        <end position="66"/>
    </location>
</feature>